<dbReference type="EMBL" id="CP036262">
    <property type="protein sequence ID" value="QDS91466.1"/>
    <property type="molecule type" value="Genomic_DNA"/>
</dbReference>
<evidence type="ECO:0000256" key="1">
    <source>
        <dbReference type="SAM" id="MobiDB-lite"/>
    </source>
</evidence>
<dbReference type="RefSeq" id="WP_145349527.1">
    <property type="nucleotide sequence ID" value="NZ_CP036262.1"/>
</dbReference>
<protein>
    <submittedName>
        <fullName evidence="2">Uncharacterized protein</fullName>
    </submittedName>
</protein>
<evidence type="ECO:0000313" key="2">
    <source>
        <dbReference type="EMBL" id="QDS91466.1"/>
    </source>
</evidence>
<keyword evidence="3" id="KW-1185">Reference proteome</keyword>
<feature type="compositionally biased region" description="Acidic residues" evidence="1">
    <location>
        <begin position="117"/>
        <end position="127"/>
    </location>
</feature>
<sequence>MKSYSLLLATAGLLLVPLAVGCGGGVKEQTIQVNAANDPLSEPRSLLTRYAEGQAIGSESMGYPVLVEKVRETDPKRADILESGLAELQAATPAKRKAIATKLLEELQPQMHAGEPATEESPDADAE</sequence>
<dbReference type="KEGG" id="rml:FF011L_01960"/>
<gene>
    <name evidence="2" type="ORF">FF011L_01960</name>
</gene>
<proteinExistence type="predicted"/>
<name>A0A517M9A0_9BACT</name>
<organism evidence="2 3">
    <name type="scientific">Roseimaritima multifibrata</name>
    <dbReference type="NCBI Taxonomy" id="1930274"/>
    <lineage>
        <taxon>Bacteria</taxon>
        <taxon>Pseudomonadati</taxon>
        <taxon>Planctomycetota</taxon>
        <taxon>Planctomycetia</taxon>
        <taxon>Pirellulales</taxon>
        <taxon>Pirellulaceae</taxon>
        <taxon>Roseimaritima</taxon>
    </lineage>
</organism>
<feature type="region of interest" description="Disordered" evidence="1">
    <location>
        <begin position="107"/>
        <end position="127"/>
    </location>
</feature>
<dbReference type="OrthoDB" id="291329at2"/>
<accession>A0A517M9A0</accession>
<dbReference type="Proteomes" id="UP000320672">
    <property type="component" value="Chromosome"/>
</dbReference>
<dbReference type="AlphaFoldDB" id="A0A517M9A0"/>
<dbReference type="PROSITE" id="PS51257">
    <property type="entry name" value="PROKAR_LIPOPROTEIN"/>
    <property type="match status" value="1"/>
</dbReference>
<reference evidence="2 3" key="1">
    <citation type="submission" date="2019-02" db="EMBL/GenBank/DDBJ databases">
        <title>Deep-cultivation of Planctomycetes and their phenomic and genomic characterization uncovers novel biology.</title>
        <authorList>
            <person name="Wiegand S."/>
            <person name="Jogler M."/>
            <person name="Boedeker C."/>
            <person name="Pinto D."/>
            <person name="Vollmers J."/>
            <person name="Rivas-Marin E."/>
            <person name="Kohn T."/>
            <person name="Peeters S.H."/>
            <person name="Heuer A."/>
            <person name="Rast P."/>
            <person name="Oberbeckmann S."/>
            <person name="Bunk B."/>
            <person name="Jeske O."/>
            <person name="Meyerdierks A."/>
            <person name="Storesund J.E."/>
            <person name="Kallscheuer N."/>
            <person name="Luecker S."/>
            <person name="Lage O.M."/>
            <person name="Pohl T."/>
            <person name="Merkel B.J."/>
            <person name="Hornburger P."/>
            <person name="Mueller R.-W."/>
            <person name="Bruemmer F."/>
            <person name="Labrenz M."/>
            <person name="Spormann A.M."/>
            <person name="Op den Camp H."/>
            <person name="Overmann J."/>
            <person name="Amann R."/>
            <person name="Jetten M.S.M."/>
            <person name="Mascher T."/>
            <person name="Medema M.H."/>
            <person name="Devos D.P."/>
            <person name="Kaster A.-K."/>
            <person name="Ovreas L."/>
            <person name="Rohde M."/>
            <person name="Galperin M.Y."/>
            <person name="Jogler C."/>
        </authorList>
    </citation>
    <scope>NUCLEOTIDE SEQUENCE [LARGE SCALE GENOMIC DNA]</scope>
    <source>
        <strain evidence="2 3">FF011L</strain>
    </source>
</reference>
<evidence type="ECO:0000313" key="3">
    <source>
        <dbReference type="Proteomes" id="UP000320672"/>
    </source>
</evidence>